<protein>
    <submittedName>
        <fullName evidence="3">DUF4097 domain-containing protein</fullName>
    </submittedName>
</protein>
<name>A0A937XFH2_UNCW3</name>
<feature type="domain" description="DUF4097" evidence="2">
    <location>
        <begin position="122"/>
        <end position="250"/>
    </location>
</feature>
<reference evidence="3" key="1">
    <citation type="submission" date="2019-03" db="EMBL/GenBank/DDBJ databases">
        <title>Lake Tanganyika Metagenome-Assembled Genomes (MAGs).</title>
        <authorList>
            <person name="Tran P."/>
        </authorList>
    </citation>
    <scope>NUCLEOTIDE SEQUENCE</scope>
    <source>
        <strain evidence="3">K_DeepCast_150m_m2_040</strain>
    </source>
</reference>
<feature type="signal peptide" evidence="1">
    <location>
        <begin position="1"/>
        <end position="25"/>
    </location>
</feature>
<evidence type="ECO:0000313" key="4">
    <source>
        <dbReference type="Proteomes" id="UP000779900"/>
    </source>
</evidence>
<proteinExistence type="predicted"/>
<gene>
    <name evidence="3" type="ORF">FJY68_04565</name>
</gene>
<keyword evidence="1" id="KW-0732">Signal</keyword>
<evidence type="ECO:0000259" key="2">
    <source>
        <dbReference type="Pfam" id="PF13349"/>
    </source>
</evidence>
<organism evidence="3 4">
    <name type="scientific">candidate division WOR-3 bacterium</name>
    <dbReference type="NCBI Taxonomy" id="2052148"/>
    <lineage>
        <taxon>Bacteria</taxon>
        <taxon>Bacteria division WOR-3</taxon>
    </lineage>
</organism>
<sequence length="253" mass="25481">MNRYLTALVLGTLLAAACVVYDVQADLPDTSTWPVASVTAVDVRADNGAIAVRAGADTLVSATVTKNRKGTSHADAEAHLADITTGDSLSGTTLYLWGKVPAPNTRSYDTEYALAAPAPCLLRLETANGAVNLDSMAGAAVVVAANGAVSTVAHSGSISVTAANGAIDCDIAGLEPTEAAALQSSNGRVTLYLPVDAAITFDITTSNGVATVTGFSSVSYVVNDAKHKTGTIGAGGSAVTLRSDNGNVTIQAR</sequence>
<dbReference type="PROSITE" id="PS51257">
    <property type="entry name" value="PROKAR_LIPOPROTEIN"/>
    <property type="match status" value="1"/>
</dbReference>
<dbReference type="InterPro" id="IPR025164">
    <property type="entry name" value="Toastrack_DUF4097"/>
</dbReference>
<dbReference type="Pfam" id="PF13349">
    <property type="entry name" value="DUF4097"/>
    <property type="match status" value="1"/>
</dbReference>
<accession>A0A937XFH2</accession>
<comment type="caution">
    <text evidence="3">The sequence shown here is derived from an EMBL/GenBank/DDBJ whole genome shotgun (WGS) entry which is preliminary data.</text>
</comment>
<evidence type="ECO:0000256" key="1">
    <source>
        <dbReference type="SAM" id="SignalP"/>
    </source>
</evidence>
<dbReference type="EMBL" id="VGIR01000019">
    <property type="protein sequence ID" value="MBM3331111.1"/>
    <property type="molecule type" value="Genomic_DNA"/>
</dbReference>
<dbReference type="Proteomes" id="UP000779900">
    <property type="component" value="Unassembled WGS sequence"/>
</dbReference>
<dbReference type="AlphaFoldDB" id="A0A937XFH2"/>
<feature type="chain" id="PRO_5037206962" evidence="1">
    <location>
        <begin position="26"/>
        <end position="253"/>
    </location>
</feature>
<evidence type="ECO:0000313" key="3">
    <source>
        <dbReference type="EMBL" id="MBM3331111.1"/>
    </source>
</evidence>